<dbReference type="Proteomes" id="UP000004169">
    <property type="component" value="Unassembled WGS sequence"/>
</dbReference>
<dbReference type="EMBL" id="CAHP01000031">
    <property type="protein sequence ID" value="CCG42323.1"/>
    <property type="molecule type" value="Genomic_DNA"/>
</dbReference>
<dbReference type="AlphaFoldDB" id="H8FVD5"/>
<organism evidence="2 3">
    <name type="scientific">Magnetospirillum molischianum DSM 120</name>
    <dbReference type="NCBI Taxonomy" id="1150626"/>
    <lineage>
        <taxon>Bacteria</taxon>
        <taxon>Pseudomonadati</taxon>
        <taxon>Pseudomonadota</taxon>
        <taxon>Alphaproteobacteria</taxon>
        <taxon>Rhodospirillales</taxon>
        <taxon>Rhodospirillaceae</taxon>
        <taxon>Magnetospirillum</taxon>
    </lineage>
</organism>
<evidence type="ECO:0000313" key="2">
    <source>
        <dbReference type="EMBL" id="CCG42323.1"/>
    </source>
</evidence>
<name>H8FVD5_MAGML</name>
<sequence length="64" mass="7373">MTMGRKYKGDTTRDDDREATEVHIEVEGTSCQGPRRPMGIDPETFRRAQDVALRQIQARIATFY</sequence>
<feature type="compositionally biased region" description="Basic and acidic residues" evidence="1">
    <location>
        <begin position="7"/>
        <end position="20"/>
    </location>
</feature>
<reference evidence="2 3" key="1">
    <citation type="journal article" date="2012" name="J. Bacteriol.">
        <title>Draft Genome Sequence of the Purple Photosynthetic Bacterium Phaeospirillum molischianum DSM120, a Particularly Versatile Bacterium.</title>
        <authorList>
            <person name="Duquesne K."/>
            <person name="Prima V."/>
            <person name="Ji B."/>
            <person name="Rouy Z."/>
            <person name="Medigue C."/>
            <person name="Talla E."/>
            <person name="Sturgis J.N."/>
        </authorList>
    </citation>
    <scope>NUCLEOTIDE SEQUENCE [LARGE SCALE GENOMIC DNA]</scope>
    <source>
        <strain evidence="3">DSM120</strain>
    </source>
</reference>
<accession>H8FVD5</accession>
<keyword evidence="3" id="KW-1185">Reference proteome</keyword>
<proteinExistence type="predicted"/>
<evidence type="ECO:0000313" key="3">
    <source>
        <dbReference type="Proteomes" id="UP000004169"/>
    </source>
</evidence>
<protein>
    <submittedName>
        <fullName evidence="2">Uncharacterized protein</fullName>
    </submittedName>
</protein>
<evidence type="ECO:0000256" key="1">
    <source>
        <dbReference type="SAM" id="MobiDB-lite"/>
    </source>
</evidence>
<gene>
    <name evidence="2" type="ORF">PHAMO_370005</name>
</gene>
<comment type="caution">
    <text evidence="2">The sequence shown here is derived from an EMBL/GenBank/DDBJ whole genome shotgun (WGS) entry which is preliminary data.</text>
</comment>
<feature type="region of interest" description="Disordered" evidence="1">
    <location>
        <begin position="1"/>
        <end position="20"/>
    </location>
</feature>